<organism evidence="2 3">
    <name type="scientific">Oculimacula yallundae</name>
    <dbReference type="NCBI Taxonomy" id="86028"/>
    <lineage>
        <taxon>Eukaryota</taxon>
        <taxon>Fungi</taxon>
        <taxon>Dikarya</taxon>
        <taxon>Ascomycota</taxon>
        <taxon>Pezizomycotina</taxon>
        <taxon>Leotiomycetes</taxon>
        <taxon>Helotiales</taxon>
        <taxon>Ploettnerulaceae</taxon>
        <taxon>Oculimacula</taxon>
    </lineage>
</organism>
<sequence length="620" mass="70392">MPPKSRSPQKLQKKQGKGGKKQYRPLGQNPSQASLMSQSSSSRKPRSFLLVVLAVKVSEPRSHNDFMIGDFAGIKYHMNMMGFEDDKFFWSTVNLAQYCTTGKHNDIKIRGEVSEKVVYSRFKALHRQDDYVFVDEKDIKSKFLEWMKDTTRDAQPHDVINIVLITHGSLKNGAIQFGKDFITPKAMAKLLSYFQDGVQVNVVLSACGSGLLCKEIPAKDQKNRFIATATLPGEPSHGNGLIGWTKGMSPSGRFRSSFFTDVIIKSLGKLNLDRLGPTIEQFMESLIEGVQTKPDKKSTPTFAGSSASKEESHAALQTILHLDYFDFPPDPKRASRYLRQESDMQMVEAANEYNVNDFGFGAAVLDFFKKEVQATRISYLSNDDAELFMRAEREIDPTKPGERATSPEVMRAIMFRAKIQSTCFSIFLFLQDQRLITTKGLEEPMSVNSAGNDEIRELAMALGCFELFLGRTEYPFRTYAAMGYAEPVFWLATAIVRGALVPELWCLIDRMSCYEELGKLDLEHLRDFWPEGRRIKVDPNAGLVPPFEVSPAFCFWLPHSMGEITDLMQIYKYFDTERFAPFEELFFNYFKLPMDGSGVRERQCSSYIKTEVLTIDAMEF</sequence>
<evidence type="ECO:0000313" key="3">
    <source>
        <dbReference type="Proteomes" id="UP001595075"/>
    </source>
</evidence>
<evidence type="ECO:0008006" key="4">
    <source>
        <dbReference type="Google" id="ProtNLM"/>
    </source>
</evidence>
<comment type="caution">
    <text evidence="2">The sequence shown here is derived from an EMBL/GenBank/DDBJ whole genome shotgun (WGS) entry which is preliminary data.</text>
</comment>
<feature type="compositionally biased region" description="Basic residues" evidence="1">
    <location>
        <begin position="11"/>
        <end position="23"/>
    </location>
</feature>
<feature type="compositionally biased region" description="Low complexity" evidence="1">
    <location>
        <begin position="30"/>
        <end position="40"/>
    </location>
</feature>
<feature type="region of interest" description="Disordered" evidence="1">
    <location>
        <begin position="1"/>
        <end position="40"/>
    </location>
</feature>
<name>A0ABR4CC60_9HELO</name>
<reference evidence="2 3" key="1">
    <citation type="journal article" date="2024" name="Commun. Biol.">
        <title>Comparative genomic analysis of thermophilic fungi reveals convergent evolutionary adaptations and gene losses.</title>
        <authorList>
            <person name="Steindorff A.S."/>
            <person name="Aguilar-Pontes M.V."/>
            <person name="Robinson A.J."/>
            <person name="Andreopoulos B."/>
            <person name="LaButti K."/>
            <person name="Kuo A."/>
            <person name="Mondo S."/>
            <person name="Riley R."/>
            <person name="Otillar R."/>
            <person name="Haridas S."/>
            <person name="Lipzen A."/>
            <person name="Grimwood J."/>
            <person name="Schmutz J."/>
            <person name="Clum A."/>
            <person name="Reid I.D."/>
            <person name="Moisan M.C."/>
            <person name="Butler G."/>
            <person name="Nguyen T.T.M."/>
            <person name="Dewar K."/>
            <person name="Conant G."/>
            <person name="Drula E."/>
            <person name="Henrissat B."/>
            <person name="Hansel C."/>
            <person name="Singer S."/>
            <person name="Hutchinson M.I."/>
            <person name="de Vries R.P."/>
            <person name="Natvig D.O."/>
            <person name="Powell A.J."/>
            <person name="Tsang A."/>
            <person name="Grigoriev I.V."/>
        </authorList>
    </citation>
    <scope>NUCLEOTIDE SEQUENCE [LARGE SCALE GENOMIC DNA]</scope>
    <source>
        <strain evidence="2 3">CBS 494.80</strain>
    </source>
</reference>
<dbReference type="Proteomes" id="UP001595075">
    <property type="component" value="Unassembled WGS sequence"/>
</dbReference>
<protein>
    <recommendedName>
        <fullName evidence="4">CHAT domain-containing protein</fullName>
    </recommendedName>
</protein>
<dbReference type="EMBL" id="JAZHXI010000010">
    <property type="protein sequence ID" value="KAL2067242.1"/>
    <property type="molecule type" value="Genomic_DNA"/>
</dbReference>
<keyword evidence="3" id="KW-1185">Reference proteome</keyword>
<evidence type="ECO:0000313" key="2">
    <source>
        <dbReference type="EMBL" id="KAL2067242.1"/>
    </source>
</evidence>
<evidence type="ECO:0000256" key="1">
    <source>
        <dbReference type="SAM" id="MobiDB-lite"/>
    </source>
</evidence>
<gene>
    <name evidence="2" type="ORF">VTL71DRAFT_1666</name>
</gene>
<proteinExistence type="predicted"/>
<accession>A0ABR4CC60</accession>